<dbReference type="PROSITE" id="PS51186">
    <property type="entry name" value="GNAT"/>
    <property type="match status" value="1"/>
</dbReference>
<protein>
    <recommendedName>
        <fullName evidence="4">N-acetyltransferase domain-containing protein</fullName>
    </recommendedName>
</protein>
<sequence length="183" mass="19647">MPELRPLVTGDAPHVLAAFHSDPAMSRQGEVSDLSTAEAYIRAATDTGAGRLAFAVDVGGSSVGLVGLSIDRANRVGWFFYWMHREHRGRGLMTTAARTAADWALAPTDQSGGGLHRLELGHRRNNPSSGGVARAAGFIQEGVEREKFLIAGARVDVLTWGRLRDDPVPSGGRMMINTKETLL</sequence>
<reference evidence="6" key="1">
    <citation type="journal article" date="2019" name="Int. J. Syst. Evol. Microbiol.">
        <title>The Global Catalogue of Microorganisms (GCM) 10K type strain sequencing project: providing services to taxonomists for standard genome sequencing and annotation.</title>
        <authorList>
            <consortium name="The Broad Institute Genomics Platform"/>
            <consortium name="The Broad Institute Genome Sequencing Center for Infectious Disease"/>
            <person name="Wu L."/>
            <person name="Ma J."/>
        </authorList>
    </citation>
    <scope>NUCLEOTIDE SEQUENCE [LARGE SCALE GENOMIC DNA]</scope>
    <source>
        <strain evidence="6">JCM 14309</strain>
    </source>
</reference>
<evidence type="ECO:0000256" key="1">
    <source>
        <dbReference type="ARBA" id="ARBA00022679"/>
    </source>
</evidence>
<dbReference type="Pfam" id="PF13302">
    <property type="entry name" value="Acetyltransf_3"/>
    <property type="match status" value="1"/>
</dbReference>
<dbReference type="PANTHER" id="PTHR43792">
    <property type="entry name" value="GNAT FAMILY, PUTATIVE (AFU_ORTHOLOGUE AFUA_3G00765)-RELATED-RELATED"/>
    <property type="match status" value="1"/>
</dbReference>
<dbReference type="Proteomes" id="UP001500236">
    <property type="component" value="Unassembled WGS sequence"/>
</dbReference>
<comment type="similarity">
    <text evidence="3">Belongs to the acetyltransferase family. RimJ subfamily.</text>
</comment>
<keyword evidence="2" id="KW-0012">Acyltransferase</keyword>
<organism evidence="5 6">
    <name type="scientific">Nesterenkonia aethiopica</name>
    <dbReference type="NCBI Taxonomy" id="269144"/>
    <lineage>
        <taxon>Bacteria</taxon>
        <taxon>Bacillati</taxon>
        <taxon>Actinomycetota</taxon>
        <taxon>Actinomycetes</taxon>
        <taxon>Micrococcales</taxon>
        <taxon>Micrococcaceae</taxon>
        <taxon>Nesterenkonia</taxon>
    </lineage>
</organism>
<evidence type="ECO:0000259" key="4">
    <source>
        <dbReference type="PROSITE" id="PS51186"/>
    </source>
</evidence>
<dbReference type="EMBL" id="BAAAVT010000010">
    <property type="protein sequence ID" value="GAA3065217.1"/>
    <property type="molecule type" value="Genomic_DNA"/>
</dbReference>
<proteinExistence type="inferred from homology"/>
<name>A0ABP6LWY6_9MICC</name>
<gene>
    <name evidence="5" type="ORF">GCM10010529_17700</name>
</gene>
<dbReference type="RefSeq" id="WP_344681684.1">
    <property type="nucleotide sequence ID" value="NZ_BAAAVT010000010.1"/>
</dbReference>
<dbReference type="InterPro" id="IPR000182">
    <property type="entry name" value="GNAT_dom"/>
</dbReference>
<keyword evidence="1" id="KW-0808">Transferase</keyword>
<feature type="domain" description="N-acetyltransferase" evidence="4">
    <location>
        <begin position="2"/>
        <end position="161"/>
    </location>
</feature>
<accession>A0ABP6LWY6</accession>
<evidence type="ECO:0000256" key="2">
    <source>
        <dbReference type="ARBA" id="ARBA00023315"/>
    </source>
</evidence>
<evidence type="ECO:0000313" key="6">
    <source>
        <dbReference type="Proteomes" id="UP001500236"/>
    </source>
</evidence>
<dbReference type="PANTHER" id="PTHR43792:SF8">
    <property type="entry name" value="[RIBOSOMAL PROTEIN US5]-ALANINE N-ACETYLTRANSFERASE"/>
    <property type="match status" value="1"/>
</dbReference>
<dbReference type="InterPro" id="IPR016181">
    <property type="entry name" value="Acyl_CoA_acyltransferase"/>
</dbReference>
<evidence type="ECO:0000256" key="3">
    <source>
        <dbReference type="ARBA" id="ARBA00038502"/>
    </source>
</evidence>
<evidence type="ECO:0000313" key="5">
    <source>
        <dbReference type="EMBL" id="GAA3065217.1"/>
    </source>
</evidence>
<dbReference type="InterPro" id="IPR051531">
    <property type="entry name" value="N-acetyltransferase"/>
</dbReference>
<dbReference type="Gene3D" id="3.40.630.30">
    <property type="match status" value="1"/>
</dbReference>
<comment type="caution">
    <text evidence="5">The sequence shown here is derived from an EMBL/GenBank/DDBJ whole genome shotgun (WGS) entry which is preliminary data.</text>
</comment>
<keyword evidence="6" id="KW-1185">Reference proteome</keyword>
<dbReference type="SUPFAM" id="SSF55729">
    <property type="entry name" value="Acyl-CoA N-acyltransferases (Nat)"/>
    <property type="match status" value="1"/>
</dbReference>